<feature type="compositionally biased region" description="Basic and acidic residues" evidence="1">
    <location>
        <begin position="8"/>
        <end position="22"/>
    </location>
</feature>
<proteinExistence type="predicted"/>
<organism evidence="2 3">
    <name type="scientific">Massilia oculi</name>
    <dbReference type="NCBI Taxonomy" id="945844"/>
    <lineage>
        <taxon>Bacteria</taxon>
        <taxon>Pseudomonadati</taxon>
        <taxon>Pseudomonadota</taxon>
        <taxon>Betaproteobacteria</taxon>
        <taxon>Burkholderiales</taxon>
        <taxon>Oxalobacteraceae</taxon>
        <taxon>Telluria group</taxon>
        <taxon>Massilia</taxon>
    </lineage>
</organism>
<protein>
    <submittedName>
        <fullName evidence="2">Uncharacterized protein</fullName>
    </submittedName>
</protein>
<feature type="region of interest" description="Disordered" evidence="1">
    <location>
        <begin position="1"/>
        <end position="22"/>
    </location>
</feature>
<dbReference type="EMBL" id="CP029343">
    <property type="protein sequence ID" value="AWL03531.1"/>
    <property type="molecule type" value="Genomic_DNA"/>
</dbReference>
<name>A0A2S2DDV4_9BURK</name>
<accession>A0A2S2DDV4</accession>
<dbReference type="RefSeq" id="WP_109343934.1">
    <property type="nucleotide sequence ID" value="NZ_CP029343.1"/>
</dbReference>
<reference evidence="2 3" key="1">
    <citation type="submission" date="2018-05" db="EMBL/GenBank/DDBJ databases">
        <title>Complete genome sequence of Massilia oculi sp. nov. CCUG 43427T (=DSM 26321T), the type strain of M. oculi, and comparison with genome sequences of other Massilia strains.</title>
        <authorList>
            <person name="Zhu B."/>
        </authorList>
    </citation>
    <scope>NUCLEOTIDE SEQUENCE [LARGE SCALE GENOMIC DNA]</scope>
    <source>
        <strain evidence="2 3">CCUG 43427</strain>
    </source>
</reference>
<evidence type="ECO:0000256" key="1">
    <source>
        <dbReference type="SAM" id="MobiDB-lite"/>
    </source>
</evidence>
<dbReference type="Proteomes" id="UP000245820">
    <property type="component" value="Chromosome"/>
</dbReference>
<evidence type="ECO:0000313" key="3">
    <source>
        <dbReference type="Proteomes" id="UP000245820"/>
    </source>
</evidence>
<evidence type="ECO:0000313" key="2">
    <source>
        <dbReference type="EMBL" id="AWL03531.1"/>
    </source>
</evidence>
<gene>
    <name evidence="2" type="ORF">DIR46_03090</name>
</gene>
<dbReference type="AlphaFoldDB" id="A0A2S2DDV4"/>
<dbReference type="KEGG" id="mtim:DIR46_03090"/>
<dbReference type="OrthoDB" id="8719938at2"/>
<sequence>MRGRQHRREPVDVKDPARPDPRMAELGRLRQLRTASAEREQLARRAAWRTARAALHAAVAAWRAGEARTMRDWQDARAAFFAMRCSGGQFRAAKAAYERGRREGAVARAAAQEQVGACRADGRRYFAAGEEVRRARKRQEKLRILDGELRRLLAQVED</sequence>
<keyword evidence="3" id="KW-1185">Reference proteome</keyword>